<feature type="compositionally biased region" description="Pro residues" evidence="1">
    <location>
        <begin position="344"/>
        <end position="360"/>
    </location>
</feature>
<dbReference type="Proteomes" id="UP000218418">
    <property type="component" value="Chromosome"/>
</dbReference>
<evidence type="ECO:0000313" key="2">
    <source>
        <dbReference type="EMBL" id="BAY86296.1"/>
    </source>
</evidence>
<reference evidence="2 3" key="1">
    <citation type="submission" date="2017-06" db="EMBL/GenBank/DDBJ databases">
        <title>Genome sequencing of cyanobaciteial culture collection at National Institute for Environmental Studies (NIES).</title>
        <authorList>
            <person name="Hirose Y."/>
            <person name="Shimura Y."/>
            <person name="Fujisawa T."/>
            <person name="Nakamura Y."/>
            <person name="Kawachi M."/>
        </authorList>
    </citation>
    <scope>NUCLEOTIDE SEQUENCE [LARGE SCALE GENOMIC DNA]</scope>
    <source>
        <strain evidence="2 3">NIES-267</strain>
    </source>
</reference>
<evidence type="ECO:0000313" key="3">
    <source>
        <dbReference type="Proteomes" id="UP000218418"/>
    </source>
</evidence>
<keyword evidence="3" id="KW-1185">Reference proteome</keyword>
<organism evidence="2 3">
    <name type="scientific">Calothrix parasitica NIES-267</name>
    <dbReference type="NCBI Taxonomy" id="1973488"/>
    <lineage>
        <taxon>Bacteria</taxon>
        <taxon>Bacillati</taxon>
        <taxon>Cyanobacteriota</taxon>
        <taxon>Cyanophyceae</taxon>
        <taxon>Nostocales</taxon>
        <taxon>Calotrichaceae</taxon>
        <taxon>Calothrix</taxon>
    </lineage>
</organism>
<dbReference type="AlphaFoldDB" id="A0A1Z4LYH5"/>
<dbReference type="Pfam" id="PF18934">
    <property type="entry name" value="DUF5682"/>
    <property type="match status" value="1"/>
</dbReference>
<sequence>MTTHIFGIRHHGPGSASSLRKALEKLQPDTILIEGPPDAESLLPLVASSQMQPPVALLIYLPDNPKESVYYPFAVFSPEWQAIQFGLSNNIPVRFMDLPLTHRMAMVEKGQGDGESSRVRRFPPLSELPNPKGENGGQGDEETRRQGDEETRGQGEKNTSPPLPLSPSPTLPQDPLGLLAEVAGYSDGERWWEHMVETRGDSGDLFTAILEAMTAVREEMPASENPIEAKREAYMRKTIRAAQKSGFERIAVVCGAWHAPALSQMPAVKEDTALLKGLPKKKVQATWIPWTYGRLSYSSGYGAGIESPGWYDHLWNSKIGNCGLGIGHGALERENDSVDNFSPSPNPPISPSSPSSPSPPSISITWMTKVARLLREQDLDASSAHVIEAVRLAESLAALRNRSLPGLPELNEATKTVMCFGSDLPMQLIFDKLIVGESLGKVPDETPMVPLQQDLQRQQKRLRMPGSATEKMYDLDLRKENDLARSHLLHRLNLLDIPWGQFQQTRGKKGTFHEFWLLQWHPEFAVNLIEAGVWGNTISDAANSKACSVADTTDELPMLTGLLDKVILSDLPDAVIYLMSRLQNAAALTTDVTHLMNALPPLANVMRYGNVRQTDTAMISHVVDGLVARIYISLPGACVSLDDDAAAAMYENVVKVNNAIGLLQNEEHITSWRQVLVQIADNINVHGLISGRCCRLLLDAEILEAAEAARRMGLALSSATEPSQAAAWVEGFLKGSGLLLLHDDKLWQVLDNWVSTLSEDFFVASLPLLRRTFATFSEPERRQMGERVKNGIDGNNSGFDDEKDDINHENAVLVLPILKQFLGVG</sequence>
<feature type="compositionally biased region" description="Basic and acidic residues" evidence="1">
    <location>
        <begin position="141"/>
        <end position="155"/>
    </location>
</feature>
<feature type="compositionally biased region" description="Pro residues" evidence="1">
    <location>
        <begin position="161"/>
        <end position="172"/>
    </location>
</feature>
<evidence type="ECO:0000256" key="1">
    <source>
        <dbReference type="SAM" id="MobiDB-lite"/>
    </source>
</evidence>
<gene>
    <name evidence="2" type="ORF">NIES267_58020</name>
</gene>
<proteinExistence type="predicted"/>
<dbReference type="EMBL" id="AP018227">
    <property type="protein sequence ID" value="BAY86296.1"/>
    <property type="molecule type" value="Genomic_DNA"/>
</dbReference>
<accession>A0A1Z4LYH5</accession>
<protein>
    <submittedName>
        <fullName evidence="2">Uncharacterized protein</fullName>
    </submittedName>
</protein>
<dbReference type="InterPro" id="IPR043737">
    <property type="entry name" value="DUF5682"/>
</dbReference>
<dbReference type="OrthoDB" id="9768066at2"/>
<feature type="region of interest" description="Disordered" evidence="1">
    <location>
        <begin position="109"/>
        <end position="175"/>
    </location>
</feature>
<feature type="region of interest" description="Disordered" evidence="1">
    <location>
        <begin position="334"/>
        <end position="361"/>
    </location>
</feature>
<name>A0A1Z4LYH5_9CYAN</name>